<name>C1CXM7_DEIDV</name>
<evidence type="ECO:0000256" key="1">
    <source>
        <dbReference type="ARBA" id="ARBA00038128"/>
    </source>
</evidence>
<dbReference type="EMBL" id="CP001114">
    <property type="protein sequence ID" value="ACO44833.1"/>
    <property type="molecule type" value="Genomic_DNA"/>
</dbReference>
<protein>
    <submittedName>
        <fullName evidence="3">Putative non-heme chloroperoxidase (Chloride peroxidase)</fullName>
    </submittedName>
</protein>
<dbReference type="MEROPS" id="S33.B15"/>
<dbReference type="PRINTS" id="PR00412">
    <property type="entry name" value="EPOXHYDRLASE"/>
</dbReference>
<evidence type="ECO:0000259" key="2">
    <source>
        <dbReference type="Pfam" id="PF00561"/>
    </source>
</evidence>
<evidence type="ECO:0000313" key="3">
    <source>
        <dbReference type="EMBL" id="ACO44833.1"/>
    </source>
</evidence>
<dbReference type="KEGG" id="ddr:Deide_00350"/>
<dbReference type="AlphaFoldDB" id="C1CXM7"/>
<dbReference type="PANTHER" id="PTHR43433:SF4">
    <property type="entry name" value="NON-HEME CHLOROPEROXIDASE-RELATED"/>
    <property type="match status" value="1"/>
</dbReference>
<accession>C1CXM7</accession>
<dbReference type="RefSeq" id="WP_012691956.1">
    <property type="nucleotide sequence ID" value="NC_012526.1"/>
</dbReference>
<comment type="similarity">
    <text evidence="1">Belongs to the AB hydrolase superfamily. Bacterial non-heme haloperoxidase / perhydrolase family.</text>
</comment>
<gene>
    <name evidence="3" type="ordered locus">Deide_00350</name>
</gene>
<dbReference type="ESTHER" id="deidv-c1cxm7">
    <property type="family name" value="Haloperoxidase"/>
</dbReference>
<dbReference type="PRINTS" id="PR00111">
    <property type="entry name" value="ABHYDROLASE"/>
</dbReference>
<keyword evidence="4" id="KW-1185">Reference proteome</keyword>
<dbReference type="HOGENOM" id="CLU_020336_12_3_0"/>
<keyword evidence="3" id="KW-0575">Peroxidase</keyword>
<reference evidence="3 4" key="1">
    <citation type="journal article" date="2009" name="PLoS Genet.">
        <title>Alliance of proteomics and genomics to unravel the specificities of Sahara bacterium Deinococcus deserti.</title>
        <authorList>
            <person name="de Groot A."/>
            <person name="Dulermo R."/>
            <person name="Ortet P."/>
            <person name="Blanchard L."/>
            <person name="Guerin P."/>
            <person name="Fernandez B."/>
            <person name="Vacherie B."/>
            <person name="Dossat C."/>
            <person name="Jolivet E."/>
            <person name="Siguier P."/>
            <person name="Chandler M."/>
            <person name="Barakat M."/>
            <person name="Dedieu A."/>
            <person name="Barbe V."/>
            <person name="Heulin T."/>
            <person name="Sommer S."/>
            <person name="Achouak W."/>
            <person name="Armengaud J."/>
        </authorList>
    </citation>
    <scope>NUCLEOTIDE SEQUENCE [LARGE SCALE GENOMIC DNA]</scope>
    <source>
        <strain evidence="4">DSM 17065 / CIP 109153 / LMG 22923 / VCD115</strain>
    </source>
</reference>
<dbReference type="PaxDb" id="546414-Deide_00350"/>
<sequence>MSYVTVGQENGQNIELYFEDHGSGQPVVLIHGFPLNGHSWERQEAALLDSGYRVITYDRRGFGASSKPSSGYDYDTFTADLDALLRHLDVRDVVLVGFSMGSGEVTRYVAQYGTERVSKAVLIGPIPPFLLKTADNPDGVPQEVFDGIKDAIRQDRPKFLTSFFENFYNTDVHLGTRLSEEVLRMNWNVAARASGRATLACVDTWLTDFREDVARINIPTLIIHGDADRILPFDATAKRLPDLIAGSELVVIPEGPHNILWPFAEEVNQALLNFLRK</sequence>
<dbReference type="FunFam" id="3.40.50.1820:FF:000205">
    <property type="entry name" value="Non-haem bromoperoxidase BPO-A2"/>
    <property type="match status" value="1"/>
</dbReference>
<evidence type="ECO:0000313" key="4">
    <source>
        <dbReference type="Proteomes" id="UP000002208"/>
    </source>
</evidence>
<organism evidence="3 4">
    <name type="scientific">Deinococcus deserti (strain DSM 17065 / CIP 109153 / LMG 22923 / VCD115)</name>
    <dbReference type="NCBI Taxonomy" id="546414"/>
    <lineage>
        <taxon>Bacteria</taxon>
        <taxon>Thermotogati</taxon>
        <taxon>Deinococcota</taxon>
        <taxon>Deinococci</taxon>
        <taxon>Deinococcales</taxon>
        <taxon>Deinococcaceae</taxon>
        <taxon>Deinococcus</taxon>
    </lineage>
</organism>
<keyword evidence="3" id="KW-0560">Oxidoreductase</keyword>
<dbReference type="Pfam" id="PF00561">
    <property type="entry name" value="Abhydrolase_1"/>
    <property type="match status" value="1"/>
</dbReference>
<dbReference type="Proteomes" id="UP000002208">
    <property type="component" value="Chromosome"/>
</dbReference>
<dbReference type="OrthoDB" id="9773293at2"/>
<dbReference type="eggNOG" id="COG2267">
    <property type="taxonomic scope" value="Bacteria"/>
</dbReference>
<dbReference type="SUPFAM" id="SSF53474">
    <property type="entry name" value="alpha/beta-Hydrolases"/>
    <property type="match status" value="1"/>
</dbReference>
<dbReference type="InterPro" id="IPR029058">
    <property type="entry name" value="AB_hydrolase_fold"/>
</dbReference>
<dbReference type="PANTHER" id="PTHR43433">
    <property type="entry name" value="HYDROLASE, ALPHA/BETA FOLD FAMILY PROTEIN"/>
    <property type="match status" value="1"/>
</dbReference>
<dbReference type="Gene3D" id="3.40.50.1820">
    <property type="entry name" value="alpha/beta hydrolase"/>
    <property type="match status" value="1"/>
</dbReference>
<feature type="domain" description="AB hydrolase-1" evidence="2">
    <location>
        <begin position="26"/>
        <end position="261"/>
    </location>
</feature>
<dbReference type="InterPro" id="IPR050471">
    <property type="entry name" value="AB_hydrolase"/>
</dbReference>
<proteinExistence type="inferred from homology"/>
<dbReference type="InterPro" id="IPR000639">
    <property type="entry name" value="Epox_hydrolase-like"/>
</dbReference>
<dbReference type="STRING" id="546414.Deide_00350"/>
<dbReference type="GO" id="GO:0004601">
    <property type="term" value="F:peroxidase activity"/>
    <property type="evidence" value="ECO:0007669"/>
    <property type="project" value="UniProtKB-KW"/>
</dbReference>
<dbReference type="InterPro" id="IPR000073">
    <property type="entry name" value="AB_hydrolase_1"/>
</dbReference>